<dbReference type="InterPro" id="IPR036890">
    <property type="entry name" value="HATPase_C_sf"/>
</dbReference>
<dbReference type="SMART" id="SM00387">
    <property type="entry name" value="HATPase_c"/>
    <property type="match status" value="1"/>
</dbReference>
<protein>
    <submittedName>
        <fullName evidence="3">Anti-sigma regulatory factor</fullName>
    </submittedName>
</protein>
<dbReference type="SUPFAM" id="SSF55874">
    <property type="entry name" value="ATPase domain of HSP90 chaperone/DNA topoisomerase II/histidine kinase"/>
    <property type="match status" value="1"/>
</dbReference>
<keyword evidence="4" id="KW-1185">Reference proteome</keyword>
<dbReference type="AlphaFoldDB" id="A0A430HJP1"/>
<evidence type="ECO:0000313" key="4">
    <source>
        <dbReference type="Proteomes" id="UP000278085"/>
    </source>
</evidence>
<sequence length="162" mass="17060">MSNAAWHCCSRNGNDRPGTTAGRAVSAAADGLVHAPLITDEDVVRLRKLVRDEMVALKFSLIEQTKMVTAASELARNTLRYGGGGRAELELVERGGKRGVKVSFIDQGPGIADIDLALTDGYTSGGGMGLGLSGARRLADDFILDSAPGQGTTVTIAKWKLF</sequence>
<proteinExistence type="predicted"/>
<reference evidence="3 4" key="1">
    <citation type="submission" date="2018-12" db="EMBL/GenBank/DDBJ databases">
        <authorList>
            <person name="Yang E."/>
        </authorList>
    </citation>
    <scope>NUCLEOTIDE SEQUENCE [LARGE SCALE GENOMIC DNA]</scope>
    <source>
        <strain evidence="3 4">SOD</strain>
    </source>
</reference>
<dbReference type="EMBL" id="RXLQ01000009">
    <property type="protein sequence ID" value="RSZ57733.1"/>
    <property type="molecule type" value="Genomic_DNA"/>
</dbReference>
<dbReference type="Proteomes" id="UP000278085">
    <property type="component" value="Unassembled WGS sequence"/>
</dbReference>
<feature type="domain" description="Histidine kinase/HSP90-like ATPase" evidence="2">
    <location>
        <begin position="62"/>
        <end position="162"/>
    </location>
</feature>
<dbReference type="OrthoDB" id="5769716at2"/>
<evidence type="ECO:0000259" key="2">
    <source>
        <dbReference type="SMART" id="SM00387"/>
    </source>
</evidence>
<accession>A0A430HJP1</accession>
<dbReference type="Gene3D" id="3.30.565.10">
    <property type="entry name" value="Histidine kinase-like ATPase, C-terminal domain"/>
    <property type="match status" value="1"/>
</dbReference>
<dbReference type="InterPro" id="IPR003594">
    <property type="entry name" value="HATPase_dom"/>
</dbReference>
<organism evidence="3 4">
    <name type="scientific">Massilia atriviolacea</name>
    <dbReference type="NCBI Taxonomy" id="2495579"/>
    <lineage>
        <taxon>Bacteria</taxon>
        <taxon>Pseudomonadati</taxon>
        <taxon>Pseudomonadota</taxon>
        <taxon>Betaproteobacteria</taxon>
        <taxon>Burkholderiales</taxon>
        <taxon>Oxalobacteraceae</taxon>
        <taxon>Telluria group</taxon>
        <taxon>Massilia</taxon>
    </lineage>
</organism>
<comment type="caution">
    <text evidence="3">The sequence shown here is derived from an EMBL/GenBank/DDBJ whole genome shotgun (WGS) entry which is preliminary data.</text>
</comment>
<dbReference type="CDD" id="cd16934">
    <property type="entry name" value="HATPase_RsbT-like"/>
    <property type="match status" value="1"/>
</dbReference>
<evidence type="ECO:0000313" key="3">
    <source>
        <dbReference type="EMBL" id="RSZ57733.1"/>
    </source>
</evidence>
<dbReference type="Pfam" id="PF02518">
    <property type="entry name" value="HATPase_c"/>
    <property type="match status" value="1"/>
</dbReference>
<name>A0A430HJP1_9BURK</name>
<gene>
    <name evidence="3" type="ORF">EJB06_18825</name>
</gene>
<evidence type="ECO:0000256" key="1">
    <source>
        <dbReference type="SAM" id="MobiDB-lite"/>
    </source>
</evidence>
<feature type="region of interest" description="Disordered" evidence="1">
    <location>
        <begin position="1"/>
        <end position="22"/>
    </location>
</feature>